<dbReference type="SUPFAM" id="SSF52540">
    <property type="entry name" value="P-loop containing nucleoside triphosphate hydrolases"/>
    <property type="match status" value="1"/>
</dbReference>
<feature type="region of interest" description="Disordered" evidence="1">
    <location>
        <begin position="2561"/>
        <end position="2581"/>
    </location>
</feature>
<feature type="region of interest" description="Disordered" evidence="1">
    <location>
        <begin position="1157"/>
        <end position="1178"/>
    </location>
</feature>
<feature type="compositionally biased region" description="Low complexity" evidence="1">
    <location>
        <begin position="2522"/>
        <end position="2531"/>
    </location>
</feature>
<keyword evidence="4" id="KW-1185">Reference proteome</keyword>
<gene>
    <name evidence="3" type="ORF">BLNAU_228</name>
</gene>
<dbReference type="PANTHER" id="PTHR10676">
    <property type="entry name" value="DYNEIN HEAVY CHAIN FAMILY PROTEIN"/>
    <property type="match status" value="1"/>
</dbReference>
<dbReference type="Proteomes" id="UP001281761">
    <property type="component" value="Unassembled WGS sequence"/>
</dbReference>
<feature type="region of interest" description="Disordered" evidence="1">
    <location>
        <begin position="4022"/>
        <end position="4041"/>
    </location>
</feature>
<accession>A0ABQ9YME3</accession>
<sequence length="4758" mass="538984">MEKYLKELITLIGQLTPTDIPDQFLEQLELFCTGKTRRLTIQYTPNPPTTQTQDVFALHSAQKLLMFILNTSQDSDRLTLQDLVVFTTQSWKTVIYAINGPVSTLMARTLSFSPTKSEKEQRILLDTSSFTKTQLHLSLFSSTTIPLPTLPPNSFPPQRSYPQTFQEAFSIITHFNEAINQWNLILENIVALQPFQTETNSQTPLPSSIVVSPFVWLNYADSFPSIAPHTSEHLRKVHGQIIPDIQQLPPYWTKRFLRLQFLLNYTNDVHERMSTFISRFPSSVKTSNDDTIGETDSILNSIHSLGSSLRTSDHNLPQLVPFNKSKAEDYLSEAKVLSEFYNEILNEYFYDTEIPQLNTSRLRAFITTKFKSVKTSNPQNIREALLFFSIFLASCSNSSSIVGPVLSTFSKDKTTLQSLTLTRAEMEKKFRKSLPNRRGTVLDSLRIQPIAVAAKIKRSIDFNKEFIQLIKEFVVNENTAGLFEGYDPVYLSNAPQTRTIKTPTNLDSVSMVSSNSSSDSLQQKGSTQKKNTISDSFDDGEGTDQMDSTGALHSGPDGPKRSKSKTGADSTLIKKQRPSLFQTFLLPKSPLAHAFTMITECPTAFNNRFLSFLPFLEQMQAYGQVEFMSSQFHQKFYNRYITTYSHLLNFHRYLPIFDEDSFAKHLSAFNNRFASLDHLILSGMGMLIKNSTPIRSQFPLFSTKIYSLFPMRKSLQQSVISLMETEQQTYISMVSQFDHLLESADPLEMSSLSTKTRTSLKTTQDTAQPPSLKTMFTLRNLSPDVQKVFLAKQLFSVIKTRKIILEKTLPQINSDSSLQKHFQQISSSNEILETLTASTLRMVSTIQKRLHSSVRFLSSFFRNELVLTIVDPTTVTQRPASSNSTDKYHRMLLSLDKSLTRSIVPHRSSARSANAAQEDNYLNQFSIKNTQAYVSFGLKDVAININPRILASVIQVRQILANYHILIVPGMKAVHFPDELSTILAECNRFPNILDTFSQILRLRQKLYMEMHPRLVPLFSIEASIFELVLLKAAQSLKWSSPSLSTTVHTLMYYLERTESILKNSSLILSACDTLILETSRFRFFGHPDKFDLMILAEYTEEMKQQIQTSIMNLNQMSSYLQTLLELLFSTLAGDLNAFYILQIELTEYRRNEFQQRETTTLPINQDQSERDDGDDWKSNDITSHPLFLSFVSNDPLLHERYSHLAAASPLMPTLRHLYGVTSSQPVFTTEQLLNWKHNQAIGDDSRGFDTNEGDFDHNIFLFHPFFGDSKVFSDLKTAFHRLFLYYSQLFTEAVHHVVLESLKGLNRSFKPEVGKRLTSTDSLVAAVMIDTFFTVPKFSYSPTFVSVQKAVSLYITTLIEGLSEIPQWNDSELVKSWIIVRRSSHPHQSMSKYHTQTTSTLLFNKVQTAPFAEEVAPDEESVRSETSFQYPFDFAEIDDNPSNQSDISEYEDDDYIVPDDTNTHNRFSPEKRIALMNQKISLDILNELGYEISYDGQVTQVPETPYTIPGQMGMGPSDTPSNGMNMSLWDAISSSQSVLIQALEVISIIPSETEFIKATQERFSILSFLFQYNPSSLCDEMSYLKNKPFHQRDLPTFALPSSFELTPEADVPITSTTSKLRNTFWNGYRYVVVNRPIPPVDESPSTFIPDELPYTCPFDGKEFPSLVSVTNHIHAAHQNINQSEKQLAFASLQRHYISRSLERLQLWEQALGIAKMNNQKKIIEWAETNGMLVVQPEPEEDSDGVVAAIHDDDTAPISLTDMNLQGTALSVPSFLSQRESLLALPTHGLQGMASFSSMSSRASTVSANSQTHLPSRLSTFALANSSQPEQNVINAFSGMPVRSTQANSIMFAQGEYSLHKKKTYSNQPRTEKLVVNKPNEVSMRSVQFSPIPDQLVQVLQSIIEHMYLSESVVLSFDFAFESICEQLRHWQEIFCDRLKAEVNILLQFLEVELGFITQNISGTIETIDDLRKLQKAFEGFGDKSNSLELLLNECKLQVDVLLSTRDEEENKTVITSHKKCHDVYDAMLQRRRRYNQSLEYNKSHLSNALLRTQESFLSGLQWLIGDVKNALEILQDPAQDPKTQFKMASRYLVQVDDKIGTLADLNEDEQFLKMELTVSEQLFQLKPQLYYVKELYRLYIEFTEWKVVFRETLFEDIKLDEIEEKLNSYMSRLMMLEHSSPPHPMKLIIETEINKIVNLQTVFSLIDPKQMKPRHWRTVGENAHLSEFVINPYPTLGDILDSDLLEKKEVFIKCISQATGEARIETDLRLIETLWNREIFIEFESKGSHKLVDTDSCTRVIDEAESSLLALSQLATAQYSQCHLPRILNWSKKLAPLQNLAKLLISTQQSYWRLKGLFSSEEVSRSLPIDSKNFSILIRDWTQLMAKIKEQPLAVICLSQGEYVASALPQIHNNLMELNTTVVPYLRTVQEGYPRLYLLSEDNLISMISFTDKGDDLTDVIHKFYPNIVSLDFATSGNSQLFTKQDSQDNSEDDDSHEGSDAESHSHFSFEIQHHSDAESESNLSSSYRSVLPTERRSSAQSSWDVSSQDESQLDGIQKRIRHQSRQASAKSDSSDDEDDNFVIQLTNKNQKKPRNSHVSQISGISFTNTKQSSIVSTMSSSIDSQRASAVEDFVERGNAALTITGFGGLLNERVQFKTPLRFRPGKDYSSFFALFEREMKESVSGMLLHSLIDFVGVMCHPQNESEQVPSSRAPYDLMDNESIEHQEQSEDMIREKFEMLQKDPSENVNMVTLLAIHPSTLDWNLMDELRHLLILLSSSLITSNNESFAAFIETTPAQGLTFAINAFLSYQVYSILIEIYEQDWKDYLTTLDENKKPQPVHHKQSEPDDWLAVTIHLTQKLFRNITLMLQRFLWKEISALNRLKLEQLCFTVTSLLTYLEHLAASRFNVLVFMSMYMSFPFYHLSLTNISISMMNRIIGTHLNSGVPINRNLINQHNPLLPFSFAGSDKPPVTSQKDIDSIVGDQVIPYGNEFLGLSLSSLQCPAFFSYRTPYARKRDEASQYQRFTSLTHQRYSIVKTAASLQTPIVRSFHRPLSVVIKEFSVIPHDSGFYSNDGVSSAITPSAMQNSIQFPLFQYDNLIQSEELITELAYFSGQSLHVFHGIYDSTPAHALSRFISGIVGSGLWGLISQINQLPPSAVQNLANVLNTLRVARLNEQSHVTLSERIRCPISSSYGLFFSASESTHTTLPPTLRASFRPFNQGHNRYPSIIASQLIMNGFRFAFPLTETIINFIEAFANGTETHESQYTSTISFILKEGFHVFGKVLNRYFFSLLPAAYSAKAQNTGFSSFIKEELFRLSEMRVPTPPETPSSDDDTTLNMTYKIINEEGDTNVLVTALQHDYLIYIAEKLTLAHLLYIELKRVSQPDHHNLLESLIEIYFPQIAEYVLPLSDDEADEETPLLRLEEEYLASTQTEQSCEAKITSLALHLSAALIVPQSHQSSSSHHSSLLDSHSSTKLINPFVPVSTSRYVRFQLTHYASKTHISESHPLFLNANTFSNHIKRTDLKAMFSQTSFDQSLPMSASGKVSESWKTNPTRPGNSSTDAFLTSIFPDTRSASLSAGICLQPDEFLTAAPVFRRQKSIPKKKKEVIHKRHVTKLKKSKKTGQVEKNTQSRPEPLDIPLTGPDVEVIDWIRPHIAADLLTPGEIVKHFSIGNSDLLKQCYSSASLVLQLYRLMQNPFYLSPVNQHRMPQFSPVVVVGPTGSGKSTLVNMLANIQTLTGAPTRVIRLTANSFTLAQLLGTFSACDDTDLLSPFTSDPNTEIWSPGLIPLLLDELGAQYKTPEQQRAKLISQAKSRHRRFTKRADGIILPYDEVNNDQTQSDPMPAYETMDITHSQRDINPGYVNQSSGSISEDPSQPLLEESNHDEIFLVLDVTGGYTNVPDSLASELPAFDRPMSTELQHIPTKHPQTSHQAWANSMSYLLRDGTRLESALAEEFVRRSEKLTLFDSDSVSSSEQLFEMIVGIRYPYSFSDVIIQREMKRMEALKSANVFFRSDDDDKEESFGQSGWSPKQKPKAPHLADLREFTSLEMGSLMKHLETAFIQSHQLILPNLKSTSLHPRVHLIIETDSLSVLPQSVIRTVRPLYVPRALFKDQFEILSIRELHPEGFVGANIFNYIYRRISTNFIQVSHLLGEVTNKFMHSIYEELTYVAGLLTFWTIEATGWVQSFFKTQNVQQMPEPTKSGIGQTSSSMATSLMGAQGMYVNQSLQKANSRNEYHYKLLSYSTIENIISLYSTLIKLIITTMESRFASNRTRHKSIAPPIDQPTKLNGIGTDTEISTRIEMDDRRSIMARAAVYSVVWGLGGGLAIDPMFANPFSQFIINLTQYTPDSSALRNPSLDIQATPSDIIHEDVQNTAKYFRDESVPVVVAKETVFDYGVSFKTGEWFNINQYIETTRSIYKEIIQNKFEFTQQQEQILPKPVIRIDPNDNFDTDRITEKQFSTQLGTSSISEDRQHAPQLLPSPSTTAIPDVSPLYSVWQSYAPILHFITISIRTGRSTLLVYQNDFVIKQLLPLIPHIPFTMNDEGHKGGGRILLTDCLVTSQASPQVIWRQLNHAEQALRQELVQIKQTTSVADQQQFSRSGVRISSSDFQESKSSAFKTGSRPSTISDDSFGPNPFTRTSISSVGSNSDSIKPQPRTDQYKQISEEGQSAHNQTVGFFFFQLVPPISTSCFEIVRSLVDQAKASLKQSFLLLDNPPFTRSVTLASSDASSRSMSDCGTESGNSPPLHYF</sequence>
<feature type="region of interest" description="Disordered" evidence="1">
    <location>
        <begin position="4737"/>
        <end position="4758"/>
    </location>
</feature>
<dbReference type="InterPro" id="IPR026983">
    <property type="entry name" value="DHC"/>
</dbReference>
<feature type="region of interest" description="Disordered" evidence="1">
    <location>
        <begin position="3621"/>
        <end position="3644"/>
    </location>
</feature>
<feature type="region of interest" description="Disordered" evidence="1">
    <location>
        <begin position="4622"/>
        <end position="4672"/>
    </location>
</feature>
<feature type="compositionally biased region" description="Polar residues" evidence="1">
    <location>
        <begin position="1157"/>
        <end position="1167"/>
    </location>
</feature>
<feature type="region of interest" description="Disordered" evidence="1">
    <location>
        <begin position="500"/>
        <end position="571"/>
    </location>
</feature>
<evidence type="ECO:0000259" key="2">
    <source>
        <dbReference type="SMART" id="SM00382"/>
    </source>
</evidence>
<dbReference type="InterPro" id="IPR035699">
    <property type="entry name" value="AAA_6"/>
</dbReference>
<feature type="compositionally biased region" description="Low complexity" evidence="1">
    <location>
        <begin position="4649"/>
        <end position="4659"/>
    </location>
</feature>
<dbReference type="Gene3D" id="1.10.287.2620">
    <property type="match status" value="1"/>
</dbReference>
<organism evidence="3 4">
    <name type="scientific">Blattamonas nauphoetae</name>
    <dbReference type="NCBI Taxonomy" id="2049346"/>
    <lineage>
        <taxon>Eukaryota</taxon>
        <taxon>Metamonada</taxon>
        <taxon>Preaxostyla</taxon>
        <taxon>Oxymonadida</taxon>
        <taxon>Blattamonas</taxon>
    </lineage>
</organism>
<reference evidence="3 4" key="1">
    <citation type="journal article" date="2022" name="bioRxiv">
        <title>Genomics of Preaxostyla Flagellates Illuminates Evolutionary Transitions and the Path Towards Mitochondrial Loss.</title>
        <authorList>
            <person name="Novak L.V.F."/>
            <person name="Treitli S.C."/>
            <person name="Pyrih J."/>
            <person name="Halakuc P."/>
            <person name="Pipaliya S.V."/>
            <person name="Vacek V."/>
            <person name="Brzon O."/>
            <person name="Soukal P."/>
            <person name="Eme L."/>
            <person name="Dacks J.B."/>
            <person name="Karnkowska A."/>
            <person name="Elias M."/>
            <person name="Hampl V."/>
        </authorList>
    </citation>
    <scope>NUCLEOTIDE SEQUENCE [LARGE SCALE GENOMIC DNA]</scope>
    <source>
        <strain evidence="3">NAU3</strain>
        <tissue evidence="3">Gut</tissue>
    </source>
</reference>
<proteinExistence type="predicted"/>
<dbReference type="Gene3D" id="1.20.140.100">
    <property type="entry name" value="Dynein heavy chain, N-terminal domain 2"/>
    <property type="match status" value="1"/>
</dbReference>
<protein>
    <submittedName>
        <fullName evidence="3">Dynein axonemal heavy chain 8</fullName>
    </submittedName>
</protein>
<dbReference type="InterPro" id="IPR003593">
    <property type="entry name" value="AAA+_ATPase"/>
</dbReference>
<dbReference type="Gene3D" id="3.40.50.300">
    <property type="entry name" value="P-loop containing nucleotide triphosphate hydrolases"/>
    <property type="match status" value="2"/>
</dbReference>
<dbReference type="Pfam" id="PF12774">
    <property type="entry name" value="AAA_6"/>
    <property type="match status" value="1"/>
</dbReference>
<dbReference type="InterPro" id="IPR027417">
    <property type="entry name" value="P-loop_NTPase"/>
</dbReference>
<feature type="region of interest" description="Disordered" evidence="1">
    <location>
        <begin position="4470"/>
        <end position="4491"/>
    </location>
</feature>
<dbReference type="Gene3D" id="1.10.472.130">
    <property type="match status" value="1"/>
</dbReference>
<dbReference type="Pfam" id="PF08393">
    <property type="entry name" value="DHC_N2"/>
    <property type="match status" value="1"/>
</dbReference>
<feature type="region of interest" description="Disordered" evidence="1">
    <location>
        <begin position="2482"/>
        <end position="2535"/>
    </location>
</feature>
<feature type="compositionally biased region" description="Basic and acidic residues" evidence="1">
    <location>
        <begin position="1168"/>
        <end position="1178"/>
    </location>
</feature>
<dbReference type="SMART" id="SM00382">
    <property type="entry name" value="AAA"/>
    <property type="match status" value="1"/>
</dbReference>
<dbReference type="EMBL" id="JARBJD010000001">
    <property type="protein sequence ID" value="KAK2964927.1"/>
    <property type="molecule type" value="Genomic_DNA"/>
</dbReference>
<feature type="compositionally biased region" description="Basic and acidic residues" evidence="1">
    <location>
        <begin position="2498"/>
        <end position="2519"/>
    </location>
</feature>
<dbReference type="InterPro" id="IPR013602">
    <property type="entry name" value="Dynein_heavy_linker"/>
</dbReference>
<feature type="compositionally biased region" description="Low complexity" evidence="1">
    <location>
        <begin position="505"/>
        <end position="521"/>
    </location>
</feature>
<feature type="domain" description="AAA+ ATPase" evidence="2">
    <location>
        <begin position="3716"/>
        <end position="3927"/>
    </location>
</feature>
<feature type="compositionally biased region" description="Polar residues" evidence="1">
    <location>
        <begin position="4622"/>
        <end position="4637"/>
    </location>
</feature>
<evidence type="ECO:0000313" key="4">
    <source>
        <dbReference type="Proteomes" id="UP001281761"/>
    </source>
</evidence>
<name>A0ABQ9YME3_9EUKA</name>
<evidence type="ECO:0000313" key="3">
    <source>
        <dbReference type="EMBL" id="KAK2964927.1"/>
    </source>
</evidence>
<evidence type="ECO:0000256" key="1">
    <source>
        <dbReference type="SAM" id="MobiDB-lite"/>
    </source>
</evidence>
<feature type="compositionally biased region" description="Polar residues" evidence="1">
    <location>
        <begin position="522"/>
        <end position="535"/>
    </location>
</feature>
<dbReference type="InterPro" id="IPR042222">
    <property type="entry name" value="Dynein_2_N"/>
</dbReference>
<comment type="caution">
    <text evidence="3">The sequence shown here is derived from an EMBL/GenBank/DDBJ whole genome shotgun (WGS) entry which is preliminary data.</text>
</comment>